<accession>A0A6M4IQ98</accession>
<organism evidence="2 3">
    <name type="scientific">Gemmatimonas groenlandica</name>
    <dbReference type="NCBI Taxonomy" id="2732249"/>
    <lineage>
        <taxon>Bacteria</taxon>
        <taxon>Pseudomonadati</taxon>
        <taxon>Gemmatimonadota</taxon>
        <taxon>Gemmatimonadia</taxon>
        <taxon>Gemmatimonadales</taxon>
        <taxon>Gemmatimonadaceae</taxon>
        <taxon>Gemmatimonas</taxon>
    </lineage>
</organism>
<dbReference type="EMBL" id="CP053085">
    <property type="protein sequence ID" value="QJR36295.1"/>
    <property type="molecule type" value="Genomic_DNA"/>
</dbReference>
<dbReference type="Proteomes" id="UP000500938">
    <property type="component" value="Chromosome"/>
</dbReference>
<evidence type="ECO:0000259" key="1">
    <source>
        <dbReference type="SMART" id="SM00829"/>
    </source>
</evidence>
<sequence>MTMRALTIDAHGGLDQLRVRDDMPVPTLDGPNSVRVRIKAAAINRLDLWVLGGIPGVKIQPGWVLGSDGAGVIDAVGDAVQGIAPGDHVILNPGLVDRSCRCEYCRDGDQPLCLTYGIMGEHRHGTIADYVVVPADNVRVIPGTIPFETAAAFPLATLTAWRMIVTRARVQPSDHVLIWGIGGGVALAALQIVKRIGATAWVTSSSPDKLARAQALGADHLLDHTHPDLGREVRARTSKRGVDVVIDSVGEATFSQSLVALGKRGRLVTCGGTSGPFVQLDVRRMFWNQWTLMGSTMGNDAEFDAMTALFREGDLMPPVDSVWSIEESAKAFERLSSGAQFGKVVVRL</sequence>
<dbReference type="Pfam" id="PF08240">
    <property type="entry name" value="ADH_N"/>
    <property type="match status" value="1"/>
</dbReference>
<proteinExistence type="predicted"/>
<dbReference type="CDD" id="cd08266">
    <property type="entry name" value="Zn_ADH_like1"/>
    <property type="match status" value="1"/>
</dbReference>
<gene>
    <name evidence="2" type="ORF">HKW67_12665</name>
</gene>
<keyword evidence="3" id="KW-1185">Reference proteome</keyword>
<dbReference type="InterPro" id="IPR013149">
    <property type="entry name" value="ADH-like_C"/>
</dbReference>
<dbReference type="GO" id="GO:0016491">
    <property type="term" value="F:oxidoreductase activity"/>
    <property type="evidence" value="ECO:0007669"/>
    <property type="project" value="InterPro"/>
</dbReference>
<dbReference type="Pfam" id="PF00107">
    <property type="entry name" value="ADH_zinc_N"/>
    <property type="match status" value="1"/>
</dbReference>
<dbReference type="SMART" id="SM00829">
    <property type="entry name" value="PKS_ER"/>
    <property type="match status" value="1"/>
</dbReference>
<dbReference type="SUPFAM" id="SSF50129">
    <property type="entry name" value="GroES-like"/>
    <property type="match status" value="1"/>
</dbReference>
<evidence type="ECO:0000313" key="3">
    <source>
        <dbReference type="Proteomes" id="UP000500938"/>
    </source>
</evidence>
<dbReference type="Gene3D" id="3.90.180.10">
    <property type="entry name" value="Medium-chain alcohol dehydrogenases, catalytic domain"/>
    <property type="match status" value="1"/>
</dbReference>
<dbReference type="InterPro" id="IPR052711">
    <property type="entry name" value="Zinc_ADH-like"/>
</dbReference>
<dbReference type="InterPro" id="IPR011032">
    <property type="entry name" value="GroES-like_sf"/>
</dbReference>
<dbReference type="Gene3D" id="3.40.50.720">
    <property type="entry name" value="NAD(P)-binding Rossmann-like Domain"/>
    <property type="match status" value="1"/>
</dbReference>
<dbReference type="AlphaFoldDB" id="A0A6M4IQ98"/>
<dbReference type="KEGG" id="ggr:HKW67_12665"/>
<dbReference type="InterPro" id="IPR036291">
    <property type="entry name" value="NAD(P)-bd_dom_sf"/>
</dbReference>
<reference evidence="2 3" key="1">
    <citation type="submission" date="2020-05" db="EMBL/GenBank/DDBJ databases">
        <title>Complete genome sequence of Gemmatimonas greenlandica TET16.</title>
        <authorList>
            <person name="Zeng Y."/>
        </authorList>
    </citation>
    <scope>NUCLEOTIDE SEQUENCE [LARGE SCALE GENOMIC DNA]</scope>
    <source>
        <strain evidence="2 3">TET16</strain>
    </source>
</reference>
<dbReference type="SUPFAM" id="SSF51735">
    <property type="entry name" value="NAD(P)-binding Rossmann-fold domains"/>
    <property type="match status" value="1"/>
</dbReference>
<dbReference type="InterPro" id="IPR013154">
    <property type="entry name" value="ADH-like_N"/>
</dbReference>
<dbReference type="RefSeq" id="WP_171225728.1">
    <property type="nucleotide sequence ID" value="NZ_CP053085.1"/>
</dbReference>
<dbReference type="PANTHER" id="PTHR45033">
    <property type="match status" value="1"/>
</dbReference>
<dbReference type="InterPro" id="IPR020843">
    <property type="entry name" value="ER"/>
</dbReference>
<feature type="domain" description="Enoyl reductase (ER)" evidence="1">
    <location>
        <begin position="12"/>
        <end position="346"/>
    </location>
</feature>
<evidence type="ECO:0000313" key="2">
    <source>
        <dbReference type="EMBL" id="QJR36295.1"/>
    </source>
</evidence>
<dbReference type="PANTHER" id="PTHR45033:SF3">
    <property type="entry name" value="DEHYDROGENASE, PUTATIVE (AFU_ORTHOLOGUE AFUA_2G13270)-RELATED"/>
    <property type="match status" value="1"/>
</dbReference>
<protein>
    <submittedName>
        <fullName evidence="2">Zinc-binding dehydrogenase</fullName>
    </submittedName>
</protein>
<name>A0A6M4IQ98_9BACT</name>